<dbReference type="GO" id="GO:0006974">
    <property type="term" value="P:DNA damage response"/>
    <property type="evidence" value="ECO:0007669"/>
    <property type="project" value="TreeGrafter"/>
</dbReference>
<evidence type="ECO:0000313" key="3">
    <source>
        <dbReference type="Proteomes" id="UP000262917"/>
    </source>
</evidence>
<dbReference type="InterPro" id="IPR052022">
    <property type="entry name" value="26kDa_periplasmic_antigen"/>
</dbReference>
<dbReference type="Pfam" id="PF04402">
    <property type="entry name" value="SIMPL"/>
    <property type="match status" value="1"/>
</dbReference>
<reference evidence="2 3" key="1">
    <citation type="submission" date="2018-08" db="EMBL/GenBank/DDBJ databases">
        <title>Lysobacter weifangensis sp. nov., a new member of the family 'Xanthomonadaceae', isolated from soil in a farmland.</title>
        <authorList>
            <person name="Zhao H."/>
        </authorList>
    </citation>
    <scope>NUCLEOTIDE SEQUENCE [LARGE SCALE GENOMIC DNA]</scope>
    <source>
        <strain evidence="2 3">WF-2</strain>
    </source>
</reference>
<keyword evidence="1" id="KW-1133">Transmembrane helix</keyword>
<proteinExistence type="predicted"/>
<protein>
    <submittedName>
        <fullName evidence="2">SIMPL domain-containing protein</fullName>
    </submittedName>
</protein>
<dbReference type="Gene3D" id="3.30.110.170">
    <property type="entry name" value="Protein of unknown function (DUF541), domain 1"/>
    <property type="match status" value="1"/>
</dbReference>
<gene>
    <name evidence="2" type="ORF">D0Y53_01245</name>
</gene>
<dbReference type="Proteomes" id="UP000262917">
    <property type="component" value="Unassembled WGS sequence"/>
</dbReference>
<dbReference type="Gene3D" id="3.30.70.2970">
    <property type="entry name" value="Protein of unknown function (DUF541), domain 2"/>
    <property type="match status" value="1"/>
</dbReference>
<accession>A0A372DT05</accession>
<comment type="caution">
    <text evidence="2">The sequence shown here is derived from an EMBL/GenBank/DDBJ whole genome shotgun (WGS) entry which is preliminary data.</text>
</comment>
<dbReference type="AlphaFoldDB" id="A0A372DT05"/>
<sequence length="296" mass="31837">MAAGGATESVYRHGGRGNAENLPPFWGLRPRNQAARLRVAHGSPGYTRPTPIREAPAMTPNSPRSIVAALLLALGLLGAGWFAAQGMARLKTQDRYVTVKGSAEKIVDADLVVWPLPHTVSGNDLAEVQRHLDANTASIRAFFAEAGFKPEEIVVSPPRLEDRWAWAFGDNRPPERYRYANTVALRTSNVAQALAVLRRSGELVARGVMLGSEGDPGGGGPAFDYTRLNDIKPALIAEATANARESAEQFAKDSGARLGGIRSANQGVVSISDRDQSSPQVKKVRVVTTVEYFLKD</sequence>
<keyword evidence="1" id="KW-0472">Membrane</keyword>
<organism evidence="2 3">
    <name type="scientific">Cognatiluteimonas weifangensis</name>
    <dbReference type="NCBI Taxonomy" id="2303539"/>
    <lineage>
        <taxon>Bacteria</taxon>
        <taxon>Pseudomonadati</taxon>
        <taxon>Pseudomonadota</taxon>
        <taxon>Gammaproteobacteria</taxon>
        <taxon>Lysobacterales</taxon>
        <taxon>Lysobacteraceae</taxon>
        <taxon>Cognatiluteimonas</taxon>
    </lineage>
</organism>
<keyword evidence="3" id="KW-1185">Reference proteome</keyword>
<feature type="transmembrane region" description="Helical" evidence="1">
    <location>
        <begin position="66"/>
        <end position="84"/>
    </location>
</feature>
<dbReference type="PANTHER" id="PTHR34387">
    <property type="entry name" value="SLR1258 PROTEIN"/>
    <property type="match status" value="1"/>
</dbReference>
<evidence type="ECO:0000313" key="2">
    <source>
        <dbReference type="EMBL" id="RFP62472.1"/>
    </source>
</evidence>
<dbReference type="InterPro" id="IPR007497">
    <property type="entry name" value="SIMPL/DUF541"/>
</dbReference>
<keyword evidence="1" id="KW-0812">Transmembrane</keyword>
<evidence type="ECO:0000256" key="1">
    <source>
        <dbReference type="SAM" id="Phobius"/>
    </source>
</evidence>
<dbReference type="EMBL" id="QVPD01000001">
    <property type="protein sequence ID" value="RFP62472.1"/>
    <property type="molecule type" value="Genomic_DNA"/>
</dbReference>
<name>A0A372DT05_9GAMM</name>
<dbReference type="PANTHER" id="PTHR34387:SF2">
    <property type="entry name" value="SLR1258 PROTEIN"/>
    <property type="match status" value="1"/>
</dbReference>